<reference evidence="12 13" key="1">
    <citation type="journal article" date="2012" name="PLoS ONE">
        <title>The purine-utilizing bacterium Clostridium acidurici 9a: a genome-guided metabolic reconsideration.</title>
        <authorList>
            <person name="Hartwich K."/>
            <person name="Poehlein A."/>
            <person name="Daniel R."/>
        </authorList>
    </citation>
    <scope>NUCLEOTIDE SEQUENCE [LARGE SCALE GENOMIC DNA]</scope>
    <source>
        <strain evidence="13">ATCC 7906 / DSM 604 / BCRC 14475 / CIP 104303 / KCTC 5404 / NCIMB 10678 / 9a</strain>
    </source>
</reference>
<dbReference type="InterPro" id="IPR036217">
    <property type="entry name" value="MethylDNA_cys_MeTrfase_DNAb"/>
</dbReference>
<feature type="domain" description="Methylguanine DNA methyltransferase ribonuclease-like" evidence="11">
    <location>
        <begin position="7"/>
        <end position="68"/>
    </location>
</feature>
<evidence type="ECO:0000256" key="2">
    <source>
        <dbReference type="ARBA" id="ARBA00008711"/>
    </source>
</evidence>
<dbReference type="GO" id="GO:0003908">
    <property type="term" value="F:methylated-DNA-[protein]-cysteine S-methyltransferase activity"/>
    <property type="evidence" value="ECO:0007669"/>
    <property type="project" value="UniProtKB-UniRule"/>
</dbReference>
<dbReference type="InterPro" id="IPR008332">
    <property type="entry name" value="MethylG_MeTrfase_N"/>
</dbReference>
<dbReference type="PANTHER" id="PTHR10815">
    <property type="entry name" value="METHYLATED-DNA--PROTEIN-CYSTEINE METHYLTRANSFERASE"/>
    <property type="match status" value="1"/>
</dbReference>
<evidence type="ECO:0000256" key="9">
    <source>
        <dbReference type="HAMAP-Rule" id="MF_00772"/>
    </source>
</evidence>
<evidence type="ECO:0000256" key="8">
    <source>
        <dbReference type="ARBA" id="ARBA00049348"/>
    </source>
</evidence>
<evidence type="ECO:0000256" key="7">
    <source>
        <dbReference type="ARBA" id="ARBA00023204"/>
    </source>
</evidence>
<feature type="active site" description="Nucleophile; methyl group acceptor" evidence="9">
    <location>
        <position position="123"/>
    </location>
</feature>
<dbReference type="InterPro" id="IPR014048">
    <property type="entry name" value="MethylDNA_cys_MeTrfase_DNA-bd"/>
</dbReference>
<dbReference type="AlphaFoldDB" id="K0AYG2"/>
<dbReference type="InterPro" id="IPR023546">
    <property type="entry name" value="MGMT"/>
</dbReference>
<dbReference type="RefSeq" id="WP_014966548.1">
    <property type="nucleotide sequence ID" value="NC_018664.1"/>
</dbReference>
<protein>
    <recommendedName>
        <fullName evidence="9">Methylated-DNA--protein-cysteine methyltransferase</fullName>
        <ecNumber evidence="9">2.1.1.63</ecNumber>
    </recommendedName>
    <alternativeName>
        <fullName evidence="9">6-O-methylguanine-DNA methyltransferase</fullName>
        <shortName evidence="9">MGMT</shortName>
    </alternativeName>
    <alternativeName>
        <fullName evidence="9">O-6-methylguanine-DNA-alkyltransferase</fullName>
    </alternativeName>
</protein>
<dbReference type="Pfam" id="PF02870">
    <property type="entry name" value="Methyltransf_1N"/>
    <property type="match status" value="1"/>
</dbReference>
<dbReference type="OrthoDB" id="9802228at2"/>
<dbReference type="FunFam" id="1.10.10.10:FF:000214">
    <property type="entry name" value="Methylated-DNA--protein-cysteine methyltransferase"/>
    <property type="match status" value="1"/>
</dbReference>
<dbReference type="Gene3D" id="3.30.160.70">
    <property type="entry name" value="Methylated DNA-protein cysteine methyltransferase domain"/>
    <property type="match status" value="1"/>
</dbReference>
<comment type="catalytic activity">
    <reaction evidence="8 9">
        <text>a 6-O-methyl-2'-deoxyguanosine in DNA + L-cysteinyl-[protein] = S-methyl-L-cysteinyl-[protein] + a 2'-deoxyguanosine in DNA</text>
        <dbReference type="Rhea" id="RHEA:24000"/>
        <dbReference type="Rhea" id="RHEA-COMP:10131"/>
        <dbReference type="Rhea" id="RHEA-COMP:10132"/>
        <dbReference type="Rhea" id="RHEA-COMP:11367"/>
        <dbReference type="Rhea" id="RHEA-COMP:11368"/>
        <dbReference type="ChEBI" id="CHEBI:29950"/>
        <dbReference type="ChEBI" id="CHEBI:82612"/>
        <dbReference type="ChEBI" id="CHEBI:85445"/>
        <dbReference type="ChEBI" id="CHEBI:85448"/>
        <dbReference type="EC" id="2.1.1.63"/>
    </reaction>
</comment>
<dbReference type="InterPro" id="IPR036631">
    <property type="entry name" value="MGMT_N_sf"/>
</dbReference>
<evidence type="ECO:0000313" key="13">
    <source>
        <dbReference type="Proteomes" id="UP000006094"/>
    </source>
</evidence>
<dbReference type="PATRIC" id="fig|1128398.3.peg.342"/>
<sequence>MKNAFCYETMIGKIVIIENGTAITHAYLGEDIPNGVDIIETSLLKQAKNELIEYLDGKRKKFNISLEPNGTEFQQKVWNSLKEIPYGKTYSYKDIAENIGNVKACRAVGMANNKNPIMIFIPCHRVIGSNGKLVGYAGGLDMKEKLLQIEKQNIDKLS</sequence>
<dbReference type="HOGENOM" id="CLU_000445_52_2_9"/>
<name>K0AYG2_GOTA9</name>
<evidence type="ECO:0000313" key="12">
    <source>
        <dbReference type="EMBL" id="AFS77411.1"/>
    </source>
</evidence>
<evidence type="ECO:0000256" key="4">
    <source>
        <dbReference type="ARBA" id="ARBA00022603"/>
    </source>
</evidence>
<keyword evidence="13" id="KW-1185">Reference proteome</keyword>
<dbReference type="EMBL" id="CP003326">
    <property type="protein sequence ID" value="AFS77411.1"/>
    <property type="molecule type" value="Genomic_DNA"/>
</dbReference>
<comment type="function">
    <text evidence="9">Involved in the cellular defense against the biological effects of O6-methylguanine (O6-MeG) and O4-methylthymine (O4-MeT) in DNA. Repairs the methylated nucleobase in DNA by stoichiometrically transferring the methyl group to a cysteine residue in the enzyme. This is a suicide reaction: the enzyme is irreversibly inactivated.</text>
</comment>
<dbReference type="Gene3D" id="1.10.10.10">
    <property type="entry name" value="Winged helix-like DNA-binding domain superfamily/Winged helix DNA-binding domain"/>
    <property type="match status" value="1"/>
</dbReference>
<comment type="miscellaneous">
    <text evidence="9">This enzyme catalyzes only one turnover and therefore is not strictly catalytic. According to one definition, an enzyme is a biocatalyst that acts repeatedly and over many reaction cycles.</text>
</comment>
<accession>K0AYG2</accession>
<dbReference type="Proteomes" id="UP000006094">
    <property type="component" value="Chromosome"/>
</dbReference>
<dbReference type="GO" id="GO:0006307">
    <property type="term" value="P:DNA alkylation repair"/>
    <property type="evidence" value="ECO:0007669"/>
    <property type="project" value="UniProtKB-UniRule"/>
</dbReference>
<dbReference type="PANTHER" id="PTHR10815:SF5">
    <property type="entry name" value="METHYLATED-DNA--PROTEIN-CYSTEINE METHYLTRANSFERASE"/>
    <property type="match status" value="1"/>
</dbReference>
<comment type="similarity">
    <text evidence="2 9">Belongs to the MGMT family.</text>
</comment>
<keyword evidence="4 9" id="KW-0489">Methyltransferase</keyword>
<dbReference type="GO" id="GO:0032259">
    <property type="term" value="P:methylation"/>
    <property type="evidence" value="ECO:0007669"/>
    <property type="project" value="UniProtKB-KW"/>
</dbReference>
<dbReference type="SUPFAM" id="SSF53155">
    <property type="entry name" value="Methylated DNA-protein cysteine methyltransferase domain"/>
    <property type="match status" value="1"/>
</dbReference>
<evidence type="ECO:0000256" key="5">
    <source>
        <dbReference type="ARBA" id="ARBA00022679"/>
    </source>
</evidence>
<feature type="domain" description="Methylated-DNA-[protein]-cysteine S-methyltransferase DNA binding" evidence="10">
    <location>
        <begin position="72"/>
        <end position="151"/>
    </location>
</feature>
<dbReference type="STRING" id="1128398.Curi_c03350"/>
<dbReference type="HAMAP" id="MF_00772">
    <property type="entry name" value="OGT"/>
    <property type="match status" value="1"/>
</dbReference>
<keyword evidence="7 9" id="KW-0234">DNA repair</keyword>
<dbReference type="EC" id="2.1.1.63" evidence="9"/>
<evidence type="ECO:0000259" key="10">
    <source>
        <dbReference type="Pfam" id="PF01035"/>
    </source>
</evidence>
<proteinExistence type="inferred from homology"/>
<dbReference type="GO" id="GO:0005737">
    <property type="term" value="C:cytoplasm"/>
    <property type="evidence" value="ECO:0007669"/>
    <property type="project" value="UniProtKB-SubCell"/>
</dbReference>
<evidence type="ECO:0000256" key="3">
    <source>
        <dbReference type="ARBA" id="ARBA00022490"/>
    </source>
</evidence>
<comment type="catalytic activity">
    <reaction evidence="1 9">
        <text>a 4-O-methyl-thymidine in DNA + L-cysteinyl-[protein] = a thymidine in DNA + S-methyl-L-cysteinyl-[protein]</text>
        <dbReference type="Rhea" id="RHEA:53428"/>
        <dbReference type="Rhea" id="RHEA-COMP:10131"/>
        <dbReference type="Rhea" id="RHEA-COMP:10132"/>
        <dbReference type="Rhea" id="RHEA-COMP:13555"/>
        <dbReference type="Rhea" id="RHEA-COMP:13556"/>
        <dbReference type="ChEBI" id="CHEBI:29950"/>
        <dbReference type="ChEBI" id="CHEBI:82612"/>
        <dbReference type="ChEBI" id="CHEBI:137386"/>
        <dbReference type="ChEBI" id="CHEBI:137387"/>
        <dbReference type="EC" id="2.1.1.63"/>
    </reaction>
</comment>
<keyword evidence="3 9" id="KW-0963">Cytoplasm</keyword>
<evidence type="ECO:0000259" key="11">
    <source>
        <dbReference type="Pfam" id="PF02870"/>
    </source>
</evidence>
<dbReference type="KEGG" id="cad:Curi_c03350"/>
<evidence type="ECO:0000256" key="1">
    <source>
        <dbReference type="ARBA" id="ARBA00001286"/>
    </source>
</evidence>
<dbReference type="InterPro" id="IPR036388">
    <property type="entry name" value="WH-like_DNA-bd_sf"/>
</dbReference>
<dbReference type="InterPro" id="IPR001497">
    <property type="entry name" value="MethylDNA_cys_MeTrfase_AS"/>
</dbReference>
<dbReference type="Pfam" id="PF01035">
    <property type="entry name" value="DNA_binding_1"/>
    <property type="match status" value="1"/>
</dbReference>
<dbReference type="CDD" id="cd06445">
    <property type="entry name" value="ATase"/>
    <property type="match status" value="1"/>
</dbReference>
<keyword evidence="5 9" id="KW-0808">Transferase</keyword>
<dbReference type="eggNOG" id="COG0350">
    <property type="taxonomic scope" value="Bacteria"/>
</dbReference>
<evidence type="ECO:0000256" key="6">
    <source>
        <dbReference type="ARBA" id="ARBA00022763"/>
    </source>
</evidence>
<dbReference type="NCBIfam" id="TIGR00589">
    <property type="entry name" value="ogt"/>
    <property type="match status" value="1"/>
</dbReference>
<gene>
    <name evidence="12" type="primary">ogt</name>
    <name evidence="12" type="ordered locus">Curi_c03350</name>
</gene>
<comment type="subcellular location">
    <subcellularLocation>
        <location evidence="9">Cytoplasm</location>
    </subcellularLocation>
</comment>
<dbReference type="SUPFAM" id="SSF46767">
    <property type="entry name" value="Methylated DNA-protein cysteine methyltransferase, C-terminal domain"/>
    <property type="match status" value="1"/>
</dbReference>
<organism evidence="12 13">
    <name type="scientific">Gottschalkia acidurici (strain ATCC 7906 / DSM 604 / BCRC 14475 / CIP 104303 / KCTC 5404 / NCIMB 10678 / 9a)</name>
    <name type="common">Clostridium acidurici</name>
    <dbReference type="NCBI Taxonomy" id="1128398"/>
    <lineage>
        <taxon>Bacteria</taxon>
        <taxon>Bacillati</taxon>
        <taxon>Bacillota</taxon>
        <taxon>Tissierellia</taxon>
        <taxon>Tissierellales</taxon>
        <taxon>Gottschalkiaceae</taxon>
        <taxon>Gottschalkia</taxon>
    </lineage>
</organism>
<dbReference type="PROSITE" id="PS00374">
    <property type="entry name" value="MGMT"/>
    <property type="match status" value="1"/>
</dbReference>
<keyword evidence="6 9" id="KW-0227">DNA damage</keyword>